<dbReference type="Pfam" id="PF04870">
    <property type="entry name" value="Moulting_cycle"/>
    <property type="match status" value="2"/>
</dbReference>
<dbReference type="Proteomes" id="UP000605970">
    <property type="component" value="Unassembled WGS sequence"/>
</dbReference>
<accession>A0A8S9ZI42</accession>
<keyword evidence="5" id="KW-1185">Reference proteome</keyword>
<keyword evidence="3" id="KW-1133">Transmembrane helix</keyword>
<dbReference type="AlphaFoldDB" id="A0A8S9ZI42"/>
<dbReference type="OrthoDB" id="5917548at2759"/>
<organism evidence="4 5">
    <name type="scientific">Meloidogyne graminicola</name>
    <dbReference type="NCBI Taxonomy" id="189291"/>
    <lineage>
        <taxon>Eukaryota</taxon>
        <taxon>Metazoa</taxon>
        <taxon>Ecdysozoa</taxon>
        <taxon>Nematoda</taxon>
        <taxon>Chromadorea</taxon>
        <taxon>Rhabditida</taxon>
        <taxon>Tylenchina</taxon>
        <taxon>Tylenchomorpha</taxon>
        <taxon>Tylenchoidea</taxon>
        <taxon>Meloidogynidae</taxon>
        <taxon>Meloidogyninae</taxon>
        <taxon>Meloidogyne</taxon>
    </lineage>
</organism>
<dbReference type="EMBL" id="JABEBT010000091">
    <property type="protein sequence ID" value="KAF7632880.1"/>
    <property type="molecule type" value="Genomic_DNA"/>
</dbReference>
<feature type="coiled-coil region" evidence="1">
    <location>
        <begin position="309"/>
        <end position="339"/>
    </location>
</feature>
<keyword evidence="3" id="KW-0472">Membrane</keyword>
<evidence type="ECO:0000256" key="3">
    <source>
        <dbReference type="SAM" id="Phobius"/>
    </source>
</evidence>
<feature type="region of interest" description="Disordered" evidence="2">
    <location>
        <begin position="134"/>
        <end position="177"/>
    </location>
</feature>
<feature type="transmembrane region" description="Helical" evidence="3">
    <location>
        <begin position="594"/>
        <end position="614"/>
    </location>
</feature>
<dbReference type="PANTHER" id="PTHR21523:SF37">
    <property type="entry name" value="MLT-TEN (MLT-10) RELATED"/>
    <property type="match status" value="1"/>
</dbReference>
<reference evidence="4" key="1">
    <citation type="journal article" date="2020" name="Ecol. Evol.">
        <title>Genome structure and content of the rice root-knot nematode (Meloidogyne graminicola).</title>
        <authorList>
            <person name="Phan N.T."/>
            <person name="Danchin E.G.J."/>
            <person name="Klopp C."/>
            <person name="Perfus-Barbeoch L."/>
            <person name="Kozlowski D.K."/>
            <person name="Koutsovoulos G.D."/>
            <person name="Lopez-Roques C."/>
            <person name="Bouchez O."/>
            <person name="Zahm M."/>
            <person name="Besnard G."/>
            <person name="Bellafiore S."/>
        </authorList>
    </citation>
    <scope>NUCLEOTIDE SEQUENCE</scope>
    <source>
        <strain evidence="4">VN-18</strain>
    </source>
</reference>
<dbReference type="InterPro" id="IPR006954">
    <property type="entry name" value="Mlt-10-like"/>
</dbReference>
<gene>
    <name evidence="4" type="ORF">Mgra_00007739</name>
</gene>
<feature type="transmembrane region" description="Helical" evidence="3">
    <location>
        <begin position="506"/>
        <end position="528"/>
    </location>
</feature>
<evidence type="ECO:0000256" key="2">
    <source>
        <dbReference type="SAM" id="MobiDB-lite"/>
    </source>
</evidence>
<keyword evidence="3" id="KW-0812">Transmembrane</keyword>
<evidence type="ECO:0000313" key="5">
    <source>
        <dbReference type="Proteomes" id="UP000605970"/>
    </source>
</evidence>
<name>A0A8S9ZI42_9BILA</name>
<sequence>MKNDNLYELKLKRKRALGISKKKINNEENQQNKTIKNKEENKHFKKYSEKQQSKRIQTLAKKKEIIEEISNKNNAPKSTFIISSGKNYSLKEKRPNATPLGAIARFLNRELLRAKNKPPKVVEWQTTIQRLKNAAEQRNAKKAERSKNQKLKRKLTTEQERRSFDSPNELTEDSDELENLNQILTGENRHSKLRKLINREKHKRPADSQRADRFINLVKQGVKLGFTFAGENTTGWEDKNMHLISPRFMSIVAEDEIASKNETLNLLSPSLFSMHDRGRDFEKAASLPSLLSNFSSEDQQHWMNLIMEAAGINEQVEKIENVNEEENNVNENINNVFENEDNKQRFLPEEKQLILKKARSLYEKDIRGEDGQPLYFTRENVTERFGDFERRKIDTWEQFMANFSQKQKDQLNKTGFAPMDLRQMKIVYGRNSPFNNSEAFRRLSQLNETSILEGMEKDIHLIAELHSWELPRRRHKRDVVLSPIVNAPFVLAAPILNQAVILSPVVFSPVILTPAVLGPFILSPWVFIPVILAPRVLSPLILNPLIFSPIVLSPLVLHPFILTPGVFNPFVLSPVVLSPFILSPQVFTPVGSPLVLSPFVLSPLILSPQALFALAFSPYALSPIIESKLFATILLFSPSFLS</sequence>
<protein>
    <submittedName>
        <fullName evidence="4">Uncharacterized protein</fullName>
    </submittedName>
</protein>
<proteinExistence type="predicted"/>
<feature type="transmembrane region" description="Helical" evidence="3">
    <location>
        <begin position="540"/>
        <end position="561"/>
    </location>
</feature>
<evidence type="ECO:0000313" key="4">
    <source>
        <dbReference type="EMBL" id="KAF7632880.1"/>
    </source>
</evidence>
<feature type="transmembrane region" description="Helical" evidence="3">
    <location>
        <begin position="479"/>
        <end position="500"/>
    </location>
</feature>
<comment type="caution">
    <text evidence="4">The sequence shown here is derived from an EMBL/GenBank/DDBJ whole genome shotgun (WGS) entry which is preliminary data.</text>
</comment>
<feature type="compositionally biased region" description="Basic and acidic residues" evidence="2">
    <location>
        <begin position="155"/>
        <end position="164"/>
    </location>
</feature>
<evidence type="ECO:0000256" key="1">
    <source>
        <dbReference type="SAM" id="Coils"/>
    </source>
</evidence>
<dbReference type="PANTHER" id="PTHR21523">
    <property type="match status" value="1"/>
</dbReference>
<feature type="compositionally biased region" description="Basic and acidic residues" evidence="2">
    <location>
        <begin position="134"/>
        <end position="147"/>
    </location>
</feature>
<keyword evidence="1" id="KW-0175">Coiled coil</keyword>